<dbReference type="InterPro" id="IPR036890">
    <property type="entry name" value="HATPase_C_sf"/>
</dbReference>
<feature type="signal peptide" evidence="8">
    <location>
        <begin position="1"/>
        <end position="28"/>
    </location>
</feature>
<gene>
    <name evidence="12" type="ORF">AL1_15770</name>
</gene>
<dbReference type="RefSeq" id="WP_015546878.1">
    <property type="nucleotide sequence ID" value="NC_021030.1"/>
</dbReference>
<dbReference type="InterPro" id="IPR013783">
    <property type="entry name" value="Ig-like_fold"/>
</dbReference>
<dbReference type="SUPFAM" id="SSF63829">
    <property type="entry name" value="Calcium-dependent phosphotriesterase"/>
    <property type="match status" value="3"/>
</dbReference>
<dbReference type="Pfam" id="PF00512">
    <property type="entry name" value="HisKA"/>
    <property type="match status" value="1"/>
</dbReference>
<dbReference type="PANTHER" id="PTHR43547:SF2">
    <property type="entry name" value="HYBRID SIGNAL TRANSDUCTION HISTIDINE KINASE C"/>
    <property type="match status" value="1"/>
</dbReference>
<dbReference type="SMART" id="SM00342">
    <property type="entry name" value="HTH_ARAC"/>
    <property type="match status" value="1"/>
</dbReference>
<evidence type="ECO:0000259" key="9">
    <source>
        <dbReference type="PROSITE" id="PS01124"/>
    </source>
</evidence>
<dbReference type="GO" id="GO:0000155">
    <property type="term" value="F:phosphorelay sensor kinase activity"/>
    <property type="evidence" value="ECO:0007669"/>
    <property type="project" value="InterPro"/>
</dbReference>
<dbReference type="HOGENOM" id="CLU_000445_28_1_10"/>
<keyword evidence="5" id="KW-0238">DNA-binding</keyword>
<evidence type="ECO:0000256" key="2">
    <source>
        <dbReference type="ARBA" id="ARBA00012438"/>
    </source>
</evidence>
<evidence type="ECO:0000313" key="13">
    <source>
        <dbReference type="Proteomes" id="UP000008794"/>
    </source>
</evidence>
<reference evidence="12 13" key="1">
    <citation type="submission" date="2010-03" db="EMBL/GenBank/DDBJ databases">
        <title>The genome sequence of Alistipes shahii WAL 8301.</title>
        <authorList>
            <consortium name="metaHIT consortium -- http://www.metahit.eu/"/>
            <person name="Pajon A."/>
            <person name="Turner K."/>
            <person name="Parkhill J."/>
        </authorList>
    </citation>
    <scope>NUCLEOTIDE SEQUENCE [LARGE SCALE GENOMIC DNA]</scope>
    <source>
        <strain evidence="12 13">WAL 8301</strain>
    </source>
</reference>
<dbReference type="PROSITE" id="PS01124">
    <property type="entry name" value="HTH_ARAC_FAMILY_2"/>
    <property type="match status" value="1"/>
</dbReference>
<evidence type="ECO:0000256" key="7">
    <source>
        <dbReference type="PROSITE-ProRule" id="PRU00169"/>
    </source>
</evidence>
<evidence type="ECO:0000256" key="3">
    <source>
        <dbReference type="ARBA" id="ARBA00022553"/>
    </source>
</evidence>
<evidence type="ECO:0000256" key="8">
    <source>
        <dbReference type="SAM" id="SignalP"/>
    </source>
</evidence>
<dbReference type="PROSITE" id="PS50110">
    <property type="entry name" value="RESPONSE_REGULATORY"/>
    <property type="match status" value="1"/>
</dbReference>
<dbReference type="Proteomes" id="UP000008794">
    <property type="component" value="Chromosome"/>
</dbReference>
<feature type="domain" description="HTH araC/xylS-type" evidence="9">
    <location>
        <begin position="1263"/>
        <end position="1362"/>
    </location>
</feature>
<dbReference type="Gene3D" id="1.10.287.130">
    <property type="match status" value="1"/>
</dbReference>
<keyword evidence="6" id="KW-0804">Transcription</keyword>
<sequence length="1363" mass="154136">MTRHKAYTKIPFAALFFAATLISPALHALNIPDYRFHTMPETSYYGGIHSIAKDSVGRMWFSGYDALFMYNGTSFVRMTDLVTNLLPNSYWSYGQVITDNRKGLYVGTNQGLLRFNYRKLEFEFVLEGNIGSVTANNDGTVWLIRNNGIESFSPERLPAVTRYPMPPEMSAPGRTLTLVCTKEYVYAASGGDLYRLNRETGQYVLFASVGGGSCVIRDVVECNGSVYVLTLMDGLYECDGNGRIGRYFRLPLEYEKSAGAKELHLDSQGIIWVATQSGLLLLEPLTASTQLLRSDLHYPYSLPNNSVWSIFPDPDGGIWVGTYGGKLAYMTFADNGVDYFKATPGGLNHPIVSCFEEDSEGNLWIGTEGGGINRWDRRDGRFVYYTQESRCGLTSNMIKKLWHDGNDRLLVSAFNGGMRVFDERQGRFSDLYMNHPASGQPLSVYDFAKEGDRGIWLTDPDAELMYKDASTGRVETVRLTDAQGNAVRIHIETLFHDERGDLWLVGHDGAYVVDPATRRILKRHYIAEAPYSVNNLCSYCVTSDSDIWFGTRGGGVNLLRRNGSYVNFRDRNGEGLEGKTVFGILEDTPSKDVWFSTNDGLYYYDHTDGVIRKSQIDIPNRCGAYYVRACYKTSKGEMLFGGTDGFILFTPGKIKYNDQKPKVYFTDLLINSRPAVPGAKNSPLEKAISTLSYRGGEGDVIELSHRQSNFEIRFSANSYLNAEKNQYAYRLLGHSERWSLLPQGQKVVQFFNLPAGNYVFEVKAANNDGLWGDEVSALGFRVHPSPFLSRWAYLVYAALLSAVAYFIWRYFTNKKIFEQRLELERIKEQNMKQLTQARINFFTNISHDLKTPLTLVVDPLKQLKEHLPANAPGNAYVHLIEKNVGRIQRMISQLLQFREIESQKITLNRQPGDLIRFIDSIFSLFEFYANKKGIETGFNSQYESFYTKFDHDVIEKIFTNLFSNAIKYASENGYVGVRIYPARQEQRPESAPPAAGTEYIAFTVTNTGAEIPDDKKEAIFESFNHLSDRRPQFESSSGLGLAIVKELVGNLNGTITLRSGNSKVAFTVVLPFTLNAEKTDSAAESYEYTVSEIDNLLTESDVMAPNDRHDRKACNIVVIEDDPNLRSYLEQRLSKHYNVYTAANGSEGIAKAERICPQIVITDLMMPEADGFEVCRSLRSNIKTSHIPVIMLSALGKNTENKIKALECGANVFIDKPFDMDFLLKQVANLIRTQQELKERYSKKYIAEPSKITISSMDEELLKKAMNYIERNMDNSDYNVDSFVSDMSIGRTLLYQKINDITGMSIKEFIMDVRLKRSAQLLRESDLTISEISVLTGFANPKYFSICFKRHFELTPSEFKKKS</sequence>
<dbReference type="GeneID" id="92757070"/>
<protein>
    <recommendedName>
        <fullName evidence="2">histidine kinase</fullName>
        <ecNumber evidence="2">2.7.13.3</ecNumber>
    </recommendedName>
</protein>
<dbReference type="Gene3D" id="2.60.40.10">
    <property type="entry name" value="Immunoglobulins"/>
    <property type="match status" value="1"/>
</dbReference>
<dbReference type="SUPFAM" id="SSF55874">
    <property type="entry name" value="ATPase domain of HSP90 chaperone/DNA topoisomerase II/histidine kinase"/>
    <property type="match status" value="1"/>
</dbReference>
<dbReference type="PROSITE" id="PS00041">
    <property type="entry name" value="HTH_ARAC_FAMILY_1"/>
    <property type="match status" value="1"/>
</dbReference>
<dbReference type="SMART" id="SM00448">
    <property type="entry name" value="REC"/>
    <property type="match status" value="1"/>
</dbReference>
<dbReference type="Gene3D" id="3.30.565.10">
    <property type="entry name" value="Histidine kinase-like ATPase, C-terminal domain"/>
    <property type="match status" value="1"/>
</dbReference>
<evidence type="ECO:0000259" key="10">
    <source>
        <dbReference type="PROSITE" id="PS50109"/>
    </source>
</evidence>
<dbReference type="STRING" id="717959.AL1_15770"/>
<dbReference type="CDD" id="cd00082">
    <property type="entry name" value="HisKA"/>
    <property type="match status" value="1"/>
</dbReference>
<comment type="catalytic activity">
    <reaction evidence="1">
        <text>ATP + protein L-histidine = ADP + protein N-phospho-L-histidine.</text>
        <dbReference type="EC" id="2.7.13.3"/>
    </reaction>
</comment>
<dbReference type="InterPro" id="IPR011006">
    <property type="entry name" value="CheY-like_superfamily"/>
</dbReference>
<dbReference type="PROSITE" id="PS50109">
    <property type="entry name" value="HIS_KIN"/>
    <property type="match status" value="1"/>
</dbReference>
<dbReference type="KEGG" id="ash:AL1_15770"/>
<dbReference type="PATRIC" id="fig|717959.3.peg.27"/>
<organism evidence="12 13">
    <name type="scientific">Alistipes shahii WAL 8301</name>
    <dbReference type="NCBI Taxonomy" id="717959"/>
    <lineage>
        <taxon>Bacteria</taxon>
        <taxon>Pseudomonadati</taxon>
        <taxon>Bacteroidota</taxon>
        <taxon>Bacteroidia</taxon>
        <taxon>Bacteroidales</taxon>
        <taxon>Rikenellaceae</taxon>
        <taxon>Alistipes</taxon>
    </lineage>
</organism>
<evidence type="ECO:0000256" key="4">
    <source>
        <dbReference type="ARBA" id="ARBA00023015"/>
    </source>
</evidence>
<dbReference type="InterPro" id="IPR011110">
    <property type="entry name" value="Reg_prop"/>
</dbReference>
<dbReference type="Pfam" id="PF02518">
    <property type="entry name" value="HATPase_c"/>
    <property type="match status" value="1"/>
</dbReference>
<evidence type="ECO:0000313" key="12">
    <source>
        <dbReference type="EMBL" id="CBK63984.1"/>
    </source>
</evidence>
<evidence type="ECO:0000259" key="11">
    <source>
        <dbReference type="PROSITE" id="PS50110"/>
    </source>
</evidence>
<proteinExistence type="predicted"/>
<dbReference type="Pfam" id="PF12833">
    <property type="entry name" value="HTH_18"/>
    <property type="match status" value="1"/>
</dbReference>
<dbReference type="GO" id="GO:0003700">
    <property type="term" value="F:DNA-binding transcription factor activity"/>
    <property type="evidence" value="ECO:0007669"/>
    <property type="project" value="InterPro"/>
</dbReference>
<feature type="modified residue" description="4-aspartylphosphate" evidence="7">
    <location>
        <position position="1163"/>
    </location>
</feature>
<dbReference type="SUPFAM" id="SSF47384">
    <property type="entry name" value="Homodimeric domain of signal transducing histidine kinase"/>
    <property type="match status" value="1"/>
</dbReference>
<dbReference type="Pfam" id="PF07495">
    <property type="entry name" value="Y_Y_Y"/>
    <property type="match status" value="1"/>
</dbReference>
<keyword evidence="13" id="KW-1185">Reference proteome</keyword>
<dbReference type="GO" id="GO:0043565">
    <property type="term" value="F:sequence-specific DNA binding"/>
    <property type="evidence" value="ECO:0007669"/>
    <property type="project" value="InterPro"/>
</dbReference>
<dbReference type="InterPro" id="IPR001789">
    <property type="entry name" value="Sig_transdc_resp-reg_receiver"/>
</dbReference>
<feature type="domain" description="Response regulatory" evidence="11">
    <location>
        <begin position="1115"/>
        <end position="1231"/>
    </location>
</feature>
<dbReference type="InterPro" id="IPR018062">
    <property type="entry name" value="HTH_AraC-typ_CS"/>
</dbReference>
<dbReference type="SUPFAM" id="SSF46689">
    <property type="entry name" value="Homeodomain-like"/>
    <property type="match status" value="1"/>
</dbReference>
<dbReference type="EMBL" id="FP929032">
    <property type="protein sequence ID" value="CBK63984.1"/>
    <property type="molecule type" value="Genomic_DNA"/>
</dbReference>
<dbReference type="InterPro" id="IPR015943">
    <property type="entry name" value="WD40/YVTN_repeat-like_dom_sf"/>
</dbReference>
<dbReference type="InterPro" id="IPR003661">
    <property type="entry name" value="HisK_dim/P_dom"/>
</dbReference>
<dbReference type="Gene3D" id="3.40.50.2300">
    <property type="match status" value="1"/>
</dbReference>
<keyword evidence="4" id="KW-0805">Transcription regulation</keyword>
<feature type="chain" id="PRO_5003059189" description="histidine kinase" evidence="8">
    <location>
        <begin position="29"/>
        <end position="1363"/>
    </location>
</feature>
<dbReference type="InterPro" id="IPR018060">
    <property type="entry name" value="HTH_AraC"/>
</dbReference>
<dbReference type="InterPro" id="IPR036097">
    <property type="entry name" value="HisK_dim/P_sf"/>
</dbReference>
<dbReference type="Gene3D" id="2.130.10.10">
    <property type="entry name" value="YVTN repeat-like/Quinoprotein amine dehydrogenase"/>
    <property type="match status" value="2"/>
</dbReference>
<keyword evidence="3 7" id="KW-0597">Phosphoprotein</keyword>
<keyword evidence="8" id="KW-0732">Signal</keyword>
<reference evidence="12 13" key="2">
    <citation type="submission" date="2010-03" db="EMBL/GenBank/DDBJ databases">
        <authorList>
            <person name="Pajon A."/>
        </authorList>
    </citation>
    <scope>NUCLEOTIDE SEQUENCE [LARGE SCALE GENOMIC DNA]</scope>
    <source>
        <strain evidence="12 13">WAL 8301</strain>
    </source>
</reference>
<dbReference type="InterPro" id="IPR003594">
    <property type="entry name" value="HATPase_dom"/>
</dbReference>
<feature type="domain" description="Histidine kinase" evidence="10">
    <location>
        <begin position="844"/>
        <end position="1074"/>
    </location>
</feature>
<dbReference type="InterPro" id="IPR005467">
    <property type="entry name" value="His_kinase_dom"/>
</dbReference>
<accession>D4IM22</accession>
<name>D4IM22_9BACT</name>
<dbReference type="SUPFAM" id="SSF52172">
    <property type="entry name" value="CheY-like"/>
    <property type="match status" value="1"/>
</dbReference>
<dbReference type="EC" id="2.7.13.3" evidence="2"/>
<evidence type="ECO:0000256" key="5">
    <source>
        <dbReference type="ARBA" id="ARBA00023125"/>
    </source>
</evidence>
<evidence type="ECO:0000256" key="6">
    <source>
        <dbReference type="ARBA" id="ARBA00023163"/>
    </source>
</evidence>
<dbReference type="InterPro" id="IPR011123">
    <property type="entry name" value="Y_Y_Y"/>
</dbReference>
<dbReference type="InterPro" id="IPR009057">
    <property type="entry name" value="Homeodomain-like_sf"/>
</dbReference>
<dbReference type="PANTHER" id="PTHR43547">
    <property type="entry name" value="TWO-COMPONENT HISTIDINE KINASE"/>
    <property type="match status" value="1"/>
</dbReference>
<dbReference type="Pfam" id="PF07494">
    <property type="entry name" value="Reg_prop"/>
    <property type="match status" value="2"/>
</dbReference>
<keyword evidence="12" id="KW-0418">Kinase</keyword>
<dbReference type="SMART" id="SM00388">
    <property type="entry name" value="HisKA"/>
    <property type="match status" value="1"/>
</dbReference>
<keyword evidence="12" id="KW-0808">Transferase</keyword>
<evidence type="ECO:0000256" key="1">
    <source>
        <dbReference type="ARBA" id="ARBA00000085"/>
    </source>
</evidence>
<dbReference type="Pfam" id="PF00072">
    <property type="entry name" value="Response_reg"/>
    <property type="match status" value="1"/>
</dbReference>
<dbReference type="SMART" id="SM00387">
    <property type="entry name" value="HATPase_c"/>
    <property type="match status" value="1"/>
</dbReference>
<dbReference type="Gene3D" id="1.10.10.60">
    <property type="entry name" value="Homeodomain-like"/>
    <property type="match status" value="1"/>
</dbReference>